<dbReference type="InterPro" id="IPR001370">
    <property type="entry name" value="BIR_rpt"/>
</dbReference>
<evidence type="ECO:0000256" key="2">
    <source>
        <dbReference type="ARBA" id="ARBA00022771"/>
    </source>
</evidence>
<dbReference type="SUPFAM" id="SSF57924">
    <property type="entry name" value="Inhibitor of apoptosis (IAP) repeat"/>
    <property type="match status" value="2"/>
</dbReference>
<reference evidence="7" key="1">
    <citation type="submission" date="2011-08" db="EMBL/GenBank/DDBJ databases">
        <authorList>
            <person name="Rombauts S."/>
        </authorList>
    </citation>
    <scope>NUCLEOTIDE SEQUENCE</scope>
    <source>
        <strain evidence="7">London</strain>
    </source>
</reference>
<dbReference type="PANTHER" id="PTHR10044">
    <property type="entry name" value="INHIBITOR OF APOPTOSIS"/>
    <property type="match status" value="1"/>
</dbReference>
<keyword evidence="7" id="KW-1185">Reference proteome</keyword>
<sequence length="293" mass="33952">MISPVIENWTCPETIAALKKYLQMKHFINRLQSFKKATLGDDARREAQSSGFYYVEETKVVACFSCGLQIPLELVEKNKTNELHANFSPDCPFICWRDSSLCTAYYYSDACKYYGNPKENLQLNYSAPLTLRSSRIGKHADIYSQEFLESFVINPEKVYQLFQMQINRRYSFKDTPLPERAKNLLVESGFFYTGFQRTIQCAFCRLATDSRRPTAHIKLHRELSPNCPFLNNEKYDIERNFCVVCLVQPVKILYVPCHHLSVCTSCDEIMKTENQCCPICRVQINDKITCISP</sequence>
<evidence type="ECO:0000256" key="3">
    <source>
        <dbReference type="ARBA" id="ARBA00022833"/>
    </source>
</evidence>
<accession>A0A158P5F4</accession>
<dbReference type="STRING" id="32264.A0A158P5F4"/>
<dbReference type="GO" id="GO:0043027">
    <property type="term" value="F:cysteine-type endopeptidase inhibitor activity involved in apoptotic process"/>
    <property type="evidence" value="ECO:0007669"/>
    <property type="project" value="TreeGrafter"/>
</dbReference>
<dbReference type="Proteomes" id="UP000015104">
    <property type="component" value="Unassembled WGS sequence"/>
</dbReference>
<dbReference type="EMBL" id="CAEY01000699">
    <property type="status" value="NOT_ANNOTATED_CDS"/>
    <property type="molecule type" value="Genomic_DNA"/>
</dbReference>
<dbReference type="GO" id="GO:0051726">
    <property type="term" value="P:regulation of cell cycle"/>
    <property type="evidence" value="ECO:0007669"/>
    <property type="project" value="TreeGrafter"/>
</dbReference>
<keyword evidence="2 4" id="KW-0863">Zinc-finger</keyword>
<evidence type="ECO:0000313" key="6">
    <source>
        <dbReference type="EnsemblMetazoa" id="tetur26g02863.1"/>
    </source>
</evidence>
<dbReference type="InterPro" id="IPR001841">
    <property type="entry name" value="Znf_RING"/>
</dbReference>
<reference evidence="6" key="2">
    <citation type="submission" date="2016-04" db="UniProtKB">
        <authorList>
            <consortium name="EnsemblMetazoa"/>
        </authorList>
    </citation>
    <scope>IDENTIFICATION</scope>
</reference>
<dbReference type="GO" id="GO:0031398">
    <property type="term" value="P:positive regulation of protein ubiquitination"/>
    <property type="evidence" value="ECO:0007669"/>
    <property type="project" value="TreeGrafter"/>
</dbReference>
<dbReference type="GO" id="GO:0061630">
    <property type="term" value="F:ubiquitin protein ligase activity"/>
    <property type="evidence" value="ECO:0007669"/>
    <property type="project" value="TreeGrafter"/>
</dbReference>
<dbReference type="SMART" id="SM00238">
    <property type="entry name" value="BIR"/>
    <property type="match status" value="2"/>
</dbReference>
<feature type="domain" description="RING-type" evidence="5">
    <location>
        <begin position="242"/>
        <end position="281"/>
    </location>
</feature>
<comment type="similarity">
    <text evidence="1">Belongs to the IAP family.</text>
</comment>
<keyword evidence="3" id="KW-0862">Zinc</keyword>
<dbReference type="PANTHER" id="PTHR10044:SF139">
    <property type="entry name" value="DEATH-ASSOCIATED INHIBITOR OF APOPTOSIS 2"/>
    <property type="match status" value="1"/>
</dbReference>
<dbReference type="PROSITE" id="PS50089">
    <property type="entry name" value="ZF_RING_2"/>
    <property type="match status" value="1"/>
</dbReference>
<organism evidence="6 7">
    <name type="scientific">Tetranychus urticae</name>
    <name type="common">Two-spotted spider mite</name>
    <dbReference type="NCBI Taxonomy" id="32264"/>
    <lineage>
        <taxon>Eukaryota</taxon>
        <taxon>Metazoa</taxon>
        <taxon>Ecdysozoa</taxon>
        <taxon>Arthropoda</taxon>
        <taxon>Chelicerata</taxon>
        <taxon>Arachnida</taxon>
        <taxon>Acari</taxon>
        <taxon>Acariformes</taxon>
        <taxon>Trombidiformes</taxon>
        <taxon>Prostigmata</taxon>
        <taxon>Eleutherengona</taxon>
        <taxon>Raphignathae</taxon>
        <taxon>Tetranychoidea</taxon>
        <taxon>Tetranychidae</taxon>
        <taxon>Tetranychus</taxon>
    </lineage>
</organism>
<dbReference type="InterPro" id="IPR011029">
    <property type="entry name" value="DEATH-like_dom_sf"/>
</dbReference>
<dbReference type="GO" id="GO:0008270">
    <property type="term" value="F:zinc ion binding"/>
    <property type="evidence" value="ECO:0007669"/>
    <property type="project" value="UniProtKB-KW"/>
</dbReference>
<dbReference type="Pfam" id="PF00653">
    <property type="entry name" value="BIR"/>
    <property type="match status" value="2"/>
</dbReference>
<dbReference type="EnsemblMetazoa" id="tetur26g02863.1">
    <property type="protein sequence ID" value="tetur26g02863.1"/>
    <property type="gene ID" value="tetur26g02863"/>
</dbReference>
<proteinExistence type="inferred from homology"/>
<dbReference type="InterPro" id="IPR050784">
    <property type="entry name" value="IAP"/>
</dbReference>
<evidence type="ECO:0000256" key="4">
    <source>
        <dbReference type="PROSITE-ProRule" id="PRU00175"/>
    </source>
</evidence>
<dbReference type="Gene3D" id="1.10.1170.10">
    <property type="entry name" value="Inhibitor Of Apoptosis Protein (2mihbC-IAP-1), Chain A"/>
    <property type="match status" value="3"/>
</dbReference>
<dbReference type="GO" id="GO:0043066">
    <property type="term" value="P:negative regulation of apoptotic process"/>
    <property type="evidence" value="ECO:0007669"/>
    <property type="project" value="TreeGrafter"/>
</dbReference>
<dbReference type="AlphaFoldDB" id="A0A158P5F4"/>
<dbReference type="GO" id="GO:0005737">
    <property type="term" value="C:cytoplasm"/>
    <property type="evidence" value="ECO:0007669"/>
    <property type="project" value="TreeGrafter"/>
</dbReference>
<evidence type="ECO:0000256" key="1">
    <source>
        <dbReference type="ARBA" id="ARBA00006672"/>
    </source>
</evidence>
<evidence type="ECO:0000313" key="7">
    <source>
        <dbReference type="Proteomes" id="UP000015104"/>
    </source>
</evidence>
<dbReference type="Pfam" id="PF13920">
    <property type="entry name" value="zf-C3HC4_3"/>
    <property type="match status" value="1"/>
</dbReference>
<protein>
    <recommendedName>
        <fullName evidence="5">RING-type domain-containing protein</fullName>
    </recommendedName>
</protein>
<dbReference type="Gene3D" id="1.10.533.10">
    <property type="entry name" value="Death Domain, Fas"/>
    <property type="match status" value="1"/>
</dbReference>
<dbReference type="PROSITE" id="PS50143">
    <property type="entry name" value="BIR_REPEAT_2"/>
    <property type="match status" value="2"/>
</dbReference>
<dbReference type="GO" id="GO:0005634">
    <property type="term" value="C:nucleus"/>
    <property type="evidence" value="ECO:0007669"/>
    <property type="project" value="TreeGrafter"/>
</dbReference>
<keyword evidence="2 4" id="KW-0479">Metal-binding</keyword>
<name>A0A158P5F4_TETUR</name>
<evidence type="ECO:0000259" key="5">
    <source>
        <dbReference type="PROSITE" id="PS50089"/>
    </source>
</evidence>